<feature type="region of interest" description="Disordered" evidence="1">
    <location>
        <begin position="124"/>
        <end position="154"/>
    </location>
</feature>
<dbReference type="AlphaFoldDB" id="A0A226ELU4"/>
<evidence type="ECO:0000313" key="4">
    <source>
        <dbReference type="Proteomes" id="UP000198287"/>
    </source>
</evidence>
<keyword evidence="4" id="KW-1185">Reference proteome</keyword>
<reference evidence="3 4" key="1">
    <citation type="submission" date="2015-12" db="EMBL/GenBank/DDBJ databases">
        <title>The genome of Folsomia candida.</title>
        <authorList>
            <person name="Faddeeva A."/>
            <person name="Derks M.F."/>
            <person name="Anvar Y."/>
            <person name="Smit S."/>
            <person name="Van Straalen N."/>
            <person name="Roelofs D."/>
        </authorList>
    </citation>
    <scope>NUCLEOTIDE SEQUENCE [LARGE SCALE GENOMIC DNA]</scope>
    <source>
        <strain evidence="3 4">VU population</strain>
        <tissue evidence="3">Whole body</tissue>
    </source>
</reference>
<accession>A0A226ELU4</accession>
<feature type="chain" id="PRO_5012623965" evidence="2">
    <location>
        <begin position="26"/>
        <end position="296"/>
    </location>
</feature>
<gene>
    <name evidence="3" type="ORF">Fcan01_07123</name>
</gene>
<name>A0A226ELU4_FOLCA</name>
<protein>
    <submittedName>
        <fullName evidence="3">Uncharacterized protein</fullName>
    </submittedName>
</protein>
<evidence type="ECO:0000256" key="1">
    <source>
        <dbReference type="SAM" id="MobiDB-lite"/>
    </source>
</evidence>
<dbReference type="EMBL" id="LNIX01000003">
    <property type="protein sequence ID" value="OXA58612.1"/>
    <property type="molecule type" value="Genomic_DNA"/>
</dbReference>
<evidence type="ECO:0000313" key="3">
    <source>
        <dbReference type="EMBL" id="OXA58612.1"/>
    </source>
</evidence>
<feature type="signal peptide" evidence="2">
    <location>
        <begin position="1"/>
        <end position="25"/>
    </location>
</feature>
<dbReference type="Proteomes" id="UP000198287">
    <property type="component" value="Unassembled WGS sequence"/>
</dbReference>
<sequence length="296" mass="33204">MGKTLLRTLTFILPVVFFLVKDGHGREIARSDNNQNVTDVAAFRPVLTKDRLYQIRVYDSKMKCFPLILCTLTKTGAFAALGIVSLNDLADGYIRLLSVFPGGPASSSSDLVMGNAASNFKNDFGALKSSSPDDDDENAETQKTRDDENESEELLLSDPLLHHKEKLEMKKLMDELMAEDRAEAMRKPTSWTNTAMSLPFKLGTSLLREVVAPLFVGDTSRRGRDLEEYFNIKNNDGRDGKAIKLDKNQDLITSAMKHWNKLKSPQECGKIYKSCPFEAWEVVSMIKLIKDSSVRQ</sequence>
<keyword evidence="2" id="KW-0732">Signal</keyword>
<comment type="caution">
    <text evidence="3">The sequence shown here is derived from an EMBL/GenBank/DDBJ whole genome shotgun (WGS) entry which is preliminary data.</text>
</comment>
<proteinExistence type="predicted"/>
<organism evidence="3 4">
    <name type="scientific">Folsomia candida</name>
    <name type="common">Springtail</name>
    <dbReference type="NCBI Taxonomy" id="158441"/>
    <lineage>
        <taxon>Eukaryota</taxon>
        <taxon>Metazoa</taxon>
        <taxon>Ecdysozoa</taxon>
        <taxon>Arthropoda</taxon>
        <taxon>Hexapoda</taxon>
        <taxon>Collembola</taxon>
        <taxon>Entomobryomorpha</taxon>
        <taxon>Isotomoidea</taxon>
        <taxon>Isotomidae</taxon>
        <taxon>Proisotominae</taxon>
        <taxon>Folsomia</taxon>
    </lineage>
</organism>
<evidence type="ECO:0000256" key="2">
    <source>
        <dbReference type="SAM" id="SignalP"/>
    </source>
</evidence>